<gene>
    <name evidence="1" type="ORF">A6F65_01176</name>
</gene>
<protein>
    <submittedName>
        <fullName evidence="1">Uncharacterized protein</fullName>
    </submittedName>
</protein>
<dbReference type="RefSeq" id="WP_067786744.1">
    <property type="nucleotide sequence ID" value="NZ_CP016545.1"/>
</dbReference>
<evidence type="ECO:0000313" key="1">
    <source>
        <dbReference type="EMBL" id="ANU07483.1"/>
    </source>
</evidence>
<keyword evidence="2" id="KW-1185">Reference proteome</keyword>
<sequence length="106" mass="10808">MGLFDSILGQVQGNPTVTNMAEKLGIDPDMAAKAVAALGEAHTDPGDTISVAAEKTGMDAGTLEKIREQIGGEGSLAKFASMLDRDGDGNPLNDIAGFASGLFGKK</sequence>
<organism evidence="1 2">
    <name type="scientific">Paraurantiacibacter namhicola</name>
    <dbReference type="NCBI Taxonomy" id="645517"/>
    <lineage>
        <taxon>Bacteria</taxon>
        <taxon>Pseudomonadati</taxon>
        <taxon>Pseudomonadota</taxon>
        <taxon>Alphaproteobacteria</taxon>
        <taxon>Sphingomonadales</taxon>
        <taxon>Erythrobacteraceae</taxon>
        <taxon>Paraurantiacibacter</taxon>
    </lineage>
</organism>
<dbReference type="PATRIC" id="fig|645517.4.peg.1169"/>
<proteinExistence type="predicted"/>
<accession>A0A1C7D865</accession>
<evidence type="ECO:0000313" key="2">
    <source>
        <dbReference type="Proteomes" id="UP000092698"/>
    </source>
</evidence>
<dbReference type="OrthoDB" id="7450771at2"/>
<reference evidence="1 2" key="1">
    <citation type="submission" date="2016-07" db="EMBL/GenBank/DDBJ databases">
        <title>Complete genome sequence of Altererythrobacter namhicola JCM 16345T, containing esterase-encoding genes.</title>
        <authorList>
            <person name="Cheng H."/>
            <person name="Wu Y.-H."/>
            <person name="Jian S.-L."/>
            <person name="Huo Y.-Y."/>
            <person name="Wang C.-S."/>
            <person name="Xu X.-W."/>
        </authorList>
    </citation>
    <scope>NUCLEOTIDE SEQUENCE [LARGE SCALE GENOMIC DNA]</scope>
    <source>
        <strain evidence="1 2">JCM 16345</strain>
    </source>
</reference>
<dbReference type="AlphaFoldDB" id="A0A1C7D865"/>
<dbReference type="Proteomes" id="UP000092698">
    <property type="component" value="Chromosome"/>
</dbReference>
<dbReference type="STRING" id="645517.A6F65_01176"/>
<name>A0A1C7D865_9SPHN</name>
<dbReference type="EMBL" id="CP016545">
    <property type="protein sequence ID" value="ANU07483.1"/>
    <property type="molecule type" value="Genomic_DNA"/>
</dbReference>
<dbReference type="KEGG" id="anh:A6F65_01176"/>